<comment type="domain">
    <text evidence="5">The PRC barrel domain binds ribosomal protein uS19.</text>
</comment>
<comment type="function">
    <text evidence="5">An accessory protein needed during the final step in the assembly of 30S ribosomal subunit, possibly for assembly of the head region. Essential for efficient processing of 16S rRNA. May be needed both before and after RbfA during the maturation of 16S rRNA. It has affinity for free ribosomal 30S subunits but not for 70S ribosomes.</text>
</comment>
<dbReference type="InterPro" id="IPR056792">
    <property type="entry name" value="PRC_RimM"/>
</dbReference>
<dbReference type="GO" id="GO:0043022">
    <property type="term" value="F:ribosome binding"/>
    <property type="evidence" value="ECO:0007669"/>
    <property type="project" value="InterPro"/>
</dbReference>
<protein>
    <recommendedName>
        <fullName evidence="5">Ribosome maturation factor RimM</fullName>
    </recommendedName>
</protein>
<reference evidence="8 9" key="1">
    <citation type="submission" date="2016-11" db="EMBL/GenBank/DDBJ databases">
        <title>Actinomyces gypaetusis sp. nov. isolated from the vulture Gypaetus barbatus in Qinghai Tibet Plateau China.</title>
        <authorList>
            <person name="Meng X."/>
        </authorList>
    </citation>
    <scope>NUCLEOTIDE SEQUENCE [LARGE SCALE GENOMIC DNA]</scope>
    <source>
        <strain evidence="8 9">VUL4_2</strain>
    </source>
</reference>
<dbReference type="GO" id="GO:0005840">
    <property type="term" value="C:ribosome"/>
    <property type="evidence" value="ECO:0007669"/>
    <property type="project" value="InterPro"/>
</dbReference>
<sequence>MDVIVAKVGAPVGLKGYVRLEIRTDNIRERFAKGNILRPSNPKLAPLTVKGLRKQGAKIVAAFEELDNPETAAHYRGCELLVDSDETAEPDAYYPHQLRGLKVLDLDGQEIGTVTELIFSVGQEILEIKLHSGKVVLLPFVLELVPEVDLDAQSVTVDPPAGLFELEAGEE</sequence>
<dbReference type="EMBL" id="MQSV01000004">
    <property type="protein sequence ID" value="OKL47203.1"/>
    <property type="molecule type" value="Genomic_DNA"/>
</dbReference>
<accession>A0A1Q5PKN8</accession>
<dbReference type="Gene3D" id="2.40.30.60">
    <property type="entry name" value="RimM"/>
    <property type="match status" value="1"/>
</dbReference>
<dbReference type="GO" id="GO:0006364">
    <property type="term" value="P:rRNA processing"/>
    <property type="evidence" value="ECO:0007669"/>
    <property type="project" value="UniProtKB-UniRule"/>
</dbReference>
<dbReference type="GO" id="GO:0005737">
    <property type="term" value="C:cytoplasm"/>
    <property type="evidence" value="ECO:0007669"/>
    <property type="project" value="UniProtKB-SubCell"/>
</dbReference>
<feature type="domain" description="RimM N-terminal" evidence="6">
    <location>
        <begin position="5"/>
        <end position="85"/>
    </location>
</feature>
<gene>
    <name evidence="5" type="primary">rimM</name>
    <name evidence="8" type="ORF">BSR29_06175</name>
</gene>
<proteinExistence type="inferred from homology"/>
<dbReference type="Proteomes" id="UP000186785">
    <property type="component" value="Unassembled WGS sequence"/>
</dbReference>
<evidence type="ECO:0000313" key="9">
    <source>
        <dbReference type="Proteomes" id="UP000186785"/>
    </source>
</evidence>
<dbReference type="NCBIfam" id="TIGR02273">
    <property type="entry name" value="16S_RimM"/>
    <property type="match status" value="1"/>
</dbReference>
<evidence type="ECO:0000256" key="1">
    <source>
        <dbReference type="ARBA" id="ARBA00022490"/>
    </source>
</evidence>
<keyword evidence="1 5" id="KW-0963">Cytoplasm</keyword>
<keyword evidence="3 5" id="KW-0698">rRNA processing</keyword>
<comment type="similarity">
    <text evidence="5">Belongs to the RimM family.</text>
</comment>
<evidence type="ECO:0000256" key="5">
    <source>
        <dbReference type="HAMAP-Rule" id="MF_00014"/>
    </source>
</evidence>
<evidence type="ECO:0000259" key="7">
    <source>
        <dbReference type="Pfam" id="PF24986"/>
    </source>
</evidence>
<dbReference type="SUPFAM" id="SSF50447">
    <property type="entry name" value="Translation proteins"/>
    <property type="match status" value="1"/>
</dbReference>
<dbReference type="GO" id="GO:0042274">
    <property type="term" value="P:ribosomal small subunit biogenesis"/>
    <property type="evidence" value="ECO:0007669"/>
    <property type="project" value="UniProtKB-UniRule"/>
</dbReference>
<evidence type="ECO:0000313" key="8">
    <source>
        <dbReference type="EMBL" id="OKL47203.1"/>
    </source>
</evidence>
<dbReference type="RefSeq" id="WP_073709437.1">
    <property type="nucleotide sequence ID" value="NZ_MQSV01000004.1"/>
</dbReference>
<comment type="subunit">
    <text evidence="5">Binds ribosomal protein uS19.</text>
</comment>
<dbReference type="STRING" id="1921764.BSR28_08105"/>
<dbReference type="SUPFAM" id="SSF50346">
    <property type="entry name" value="PRC-barrel domain"/>
    <property type="match status" value="1"/>
</dbReference>
<dbReference type="PANTHER" id="PTHR33692">
    <property type="entry name" value="RIBOSOME MATURATION FACTOR RIMM"/>
    <property type="match status" value="1"/>
</dbReference>
<organism evidence="8 9">
    <name type="scientific">Boudabousia liubingyangii</name>
    <dbReference type="NCBI Taxonomy" id="1921764"/>
    <lineage>
        <taxon>Bacteria</taxon>
        <taxon>Bacillati</taxon>
        <taxon>Actinomycetota</taxon>
        <taxon>Actinomycetes</taxon>
        <taxon>Actinomycetales</taxon>
        <taxon>Actinomycetaceae</taxon>
        <taxon>Boudabousia</taxon>
    </lineage>
</organism>
<dbReference type="InterPro" id="IPR009000">
    <property type="entry name" value="Transl_B-barrel_sf"/>
</dbReference>
<feature type="domain" description="Ribosome maturation factor RimM PRC barrel" evidence="7">
    <location>
        <begin position="96"/>
        <end position="163"/>
    </location>
</feature>
<comment type="subcellular location">
    <subcellularLocation>
        <location evidence="5">Cytoplasm</location>
    </subcellularLocation>
</comment>
<dbReference type="PANTHER" id="PTHR33692:SF1">
    <property type="entry name" value="RIBOSOME MATURATION FACTOR RIMM"/>
    <property type="match status" value="1"/>
</dbReference>
<evidence type="ECO:0000259" key="6">
    <source>
        <dbReference type="Pfam" id="PF01782"/>
    </source>
</evidence>
<evidence type="ECO:0000256" key="2">
    <source>
        <dbReference type="ARBA" id="ARBA00022517"/>
    </source>
</evidence>
<dbReference type="InterPro" id="IPR011961">
    <property type="entry name" value="RimM"/>
</dbReference>
<dbReference type="InterPro" id="IPR036976">
    <property type="entry name" value="RimM_N_sf"/>
</dbReference>
<evidence type="ECO:0000256" key="4">
    <source>
        <dbReference type="ARBA" id="ARBA00023186"/>
    </source>
</evidence>
<keyword evidence="9" id="KW-1185">Reference proteome</keyword>
<dbReference type="Gene3D" id="2.30.30.240">
    <property type="entry name" value="PRC-barrel domain"/>
    <property type="match status" value="1"/>
</dbReference>
<dbReference type="HAMAP" id="MF_00014">
    <property type="entry name" value="Ribosome_mat_RimM"/>
    <property type="match status" value="1"/>
</dbReference>
<keyword evidence="2 5" id="KW-0690">Ribosome biogenesis</keyword>
<keyword evidence="4 5" id="KW-0143">Chaperone</keyword>
<dbReference type="Pfam" id="PF24986">
    <property type="entry name" value="PRC_RimM"/>
    <property type="match status" value="1"/>
</dbReference>
<comment type="caution">
    <text evidence="8">The sequence shown here is derived from an EMBL/GenBank/DDBJ whole genome shotgun (WGS) entry which is preliminary data.</text>
</comment>
<dbReference type="Pfam" id="PF01782">
    <property type="entry name" value="RimM"/>
    <property type="match status" value="1"/>
</dbReference>
<dbReference type="OrthoDB" id="5381335at2"/>
<evidence type="ECO:0000256" key="3">
    <source>
        <dbReference type="ARBA" id="ARBA00022552"/>
    </source>
</evidence>
<dbReference type="InterPro" id="IPR002676">
    <property type="entry name" value="RimM_N"/>
</dbReference>
<dbReference type="AlphaFoldDB" id="A0A1Q5PKN8"/>
<dbReference type="InterPro" id="IPR011033">
    <property type="entry name" value="PRC_barrel-like_sf"/>
</dbReference>
<name>A0A1Q5PKN8_9ACTO</name>